<evidence type="ECO:0000256" key="4">
    <source>
        <dbReference type="ARBA" id="ARBA00021923"/>
    </source>
</evidence>
<dbReference type="Proteomes" id="UP000006804">
    <property type="component" value="Chromosome"/>
</dbReference>
<comment type="pathway">
    <text evidence="2 11">Pyrimidine metabolism; UMP biosynthesis via de novo pathway; UMP from orotate: step 2/2.</text>
</comment>
<feature type="binding site" evidence="10">
    <location>
        <position position="26"/>
    </location>
    <ligand>
        <name>substrate</name>
    </ligand>
</feature>
<feature type="active site" description="For OMPdecase activity" evidence="9">
    <location>
        <position position="52"/>
    </location>
</feature>
<comment type="function">
    <text evidence="1">Catalyzes the decarboxylation of orotidine 5'-monophosphate (OMP) to uridine 5'-monophosphate (UMP).</text>
</comment>
<dbReference type="InterPro" id="IPR013785">
    <property type="entry name" value="Aldolase_TIM"/>
</dbReference>
<dbReference type="InterPro" id="IPR014732">
    <property type="entry name" value="OMPdecase"/>
</dbReference>
<keyword evidence="6 11" id="KW-0665">Pyrimidine biosynthesis</keyword>
<dbReference type="SUPFAM" id="SSF51366">
    <property type="entry name" value="Ribulose-phoshate binding barrel"/>
    <property type="match status" value="1"/>
</dbReference>
<dbReference type="GO" id="GO:0005829">
    <property type="term" value="C:cytosol"/>
    <property type="evidence" value="ECO:0007669"/>
    <property type="project" value="TreeGrafter"/>
</dbReference>
<dbReference type="CDD" id="cd04725">
    <property type="entry name" value="OMP_decarboxylase_like"/>
    <property type="match status" value="1"/>
</dbReference>
<keyword evidence="7 11" id="KW-0456">Lyase</keyword>
<dbReference type="OrthoDB" id="9806203at2"/>
<accession>F7YWH4</accession>
<feature type="binding site" evidence="10">
    <location>
        <position position="181"/>
    </location>
    <ligand>
        <name>substrate</name>
    </ligand>
</feature>
<evidence type="ECO:0000256" key="6">
    <source>
        <dbReference type="ARBA" id="ARBA00022975"/>
    </source>
</evidence>
<feature type="active site" description="For OMPdecase activity" evidence="9">
    <location>
        <position position="57"/>
    </location>
</feature>
<gene>
    <name evidence="13" type="ORF">Theth_1912</name>
</gene>
<dbReference type="HOGENOM" id="CLU_067069_0_0_0"/>
<protein>
    <recommendedName>
        <fullName evidence="4 11">Orotidine 5'-phosphate decarboxylase</fullName>
        <ecNumber evidence="3 11">4.1.1.23</ecNumber>
    </recommendedName>
</protein>
<dbReference type="EMBL" id="CP002351">
    <property type="protein sequence ID" value="AEH51953.1"/>
    <property type="molecule type" value="Genomic_DNA"/>
</dbReference>
<dbReference type="STRING" id="688269.Theth_1912"/>
<name>F7YWH4_9THEM</name>
<reference evidence="13 14" key="1">
    <citation type="submission" date="2010-11" db="EMBL/GenBank/DDBJ databases">
        <title>The complete genome of Thermotoga thermarum DSM 5069.</title>
        <authorList>
            <consortium name="US DOE Joint Genome Institute (JGI-PGF)"/>
            <person name="Lucas S."/>
            <person name="Copeland A."/>
            <person name="Lapidus A."/>
            <person name="Bruce D."/>
            <person name="Goodwin L."/>
            <person name="Pitluck S."/>
            <person name="Kyrpides N."/>
            <person name="Mavromatis K."/>
            <person name="Ivanova N."/>
            <person name="Zeytun A."/>
            <person name="Brettin T."/>
            <person name="Detter J.C."/>
            <person name="Tapia R."/>
            <person name="Han C."/>
            <person name="Land M."/>
            <person name="Hauser L."/>
            <person name="Markowitz V."/>
            <person name="Cheng J.-F."/>
            <person name="Hugenholtz P."/>
            <person name="Woyke T."/>
            <person name="Wu D."/>
            <person name="Spring S."/>
            <person name="Schroeder M."/>
            <person name="Brambilla E."/>
            <person name="Klenk H.-P."/>
            <person name="Eisen J.A."/>
        </authorList>
    </citation>
    <scope>NUCLEOTIDE SEQUENCE [LARGE SCALE GENOMIC DNA]</scope>
    <source>
        <strain evidence="13 14">DSM 5069</strain>
    </source>
</reference>
<dbReference type="InterPro" id="IPR011060">
    <property type="entry name" value="RibuloseP-bd_barrel"/>
</dbReference>
<dbReference type="GO" id="GO:0004590">
    <property type="term" value="F:orotidine-5'-phosphate decarboxylase activity"/>
    <property type="evidence" value="ECO:0007669"/>
    <property type="project" value="UniProtKB-EC"/>
</dbReference>
<evidence type="ECO:0000256" key="11">
    <source>
        <dbReference type="RuleBase" id="RU000512"/>
    </source>
</evidence>
<organism evidence="13 14">
    <name type="scientific">Pseudothermotoga thermarum DSM 5069</name>
    <dbReference type="NCBI Taxonomy" id="688269"/>
    <lineage>
        <taxon>Bacteria</taxon>
        <taxon>Thermotogati</taxon>
        <taxon>Thermotogota</taxon>
        <taxon>Thermotogae</taxon>
        <taxon>Thermotogales</taxon>
        <taxon>Thermotogaceae</taxon>
        <taxon>Pseudothermotoga</taxon>
    </lineage>
</organism>
<evidence type="ECO:0000256" key="1">
    <source>
        <dbReference type="ARBA" id="ARBA00002356"/>
    </source>
</evidence>
<evidence type="ECO:0000256" key="10">
    <source>
        <dbReference type="PIRSR" id="PIRSR614732-2"/>
    </source>
</evidence>
<feature type="binding site" evidence="10">
    <location>
        <position position="153"/>
    </location>
    <ligand>
        <name>substrate</name>
    </ligand>
</feature>
<dbReference type="eggNOG" id="COG0284">
    <property type="taxonomic scope" value="Bacteria"/>
</dbReference>
<dbReference type="RefSeq" id="WP_013933160.1">
    <property type="nucleotide sequence ID" value="NC_015707.1"/>
</dbReference>
<dbReference type="PANTHER" id="PTHR32119">
    <property type="entry name" value="OROTIDINE 5'-PHOSPHATE DECARBOXYLASE"/>
    <property type="match status" value="1"/>
</dbReference>
<feature type="binding site" evidence="10">
    <location>
        <position position="106"/>
    </location>
    <ligand>
        <name>substrate</name>
    </ligand>
</feature>
<dbReference type="GO" id="GO:0044205">
    <property type="term" value="P:'de novo' UMP biosynthetic process"/>
    <property type="evidence" value="ECO:0007669"/>
    <property type="project" value="UniProtKB-UniPathway"/>
</dbReference>
<proteinExistence type="inferred from homology"/>
<dbReference type="KEGG" id="tta:Theth_1912"/>
<keyword evidence="5 11" id="KW-0210">Decarboxylase</keyword>
<feature type="domain" description="Orotidine 5'-phosphate decarboxylase" evidence="12">
    <location>
        <begin position="2"/>
        <end position="196"/>
    </location>
</feature>
<feature type="active site" description="For OMPdecase activity" evidence="9">
    <location>
        <position position="54"/>
    </location>
</feature>
<evidence type="ECO:0000256" key="5">
    <source>
        <dbReference type="ARBA" id="ARBA00022793"/>
    </source>
</evidence>
<evidence type="ECO:0000313" key="13">
    <source>
        <dbReference type="EMBL" id="AEH51953.1"/>
    </source>
</evidence>
<evidence type="ECO:0000256" key="2">
    <source>
        <dbReference type="ARBA" id="ARBA00004861"/>
    </source>
</evidence>
<dbReference type="InterPro" id="IPR001754">
    <property type="entry name" value="OMPdeCOase_dom"/>
</dbReference>
<evidence type="ECO:0000313" key="14">
    <source>
        <dbReference type="Proteomes" id="UP000006804"/>
    </source>
</evidence>
<evidence type="ECO:0000256" key="9">
    <source>
        <dbReference type="PIRSR" id="PIRSR614732-1"/>
    </source>
</evidence>
<dbReference type="GO" id="GO:0006207">
    <property type="term" value="P:'de novo' pyrimidine nucleobase biosynthetic process"/>
    <property type="evidence" value="ECO:0007669"/>
    <property type="project" value="InterPro"/>
</dbReference>
<dbReference type="UniPathway" id="UPA00070">
    <property type="reaction ID" value="UER00120"/>
</dbReference>
<keyword evidence="14" id="KW-1185">Reference proteome</keyword>
<evidence type="ECO:0000259" key="12">
    <source>
        <dbReference type="SMART" id="SM00934"/>
    </source>
</evidence>
<dbReference type="PANTHER" id="PTHR32119:SF2">
    <property type="entry name" value="OROTIDINE 5'-PHOSPHATE DECARBOXYLASE"/>
    <property type="match status" value="1"/>
</dbReference>
<dbReference type="PROSITE" id="PS00156">
    <property type="entry name" value="OMPDECASE"/>
    <property type="match status" value="1"/>
</dbReference>
<sequence>MKPVLSLDMENPLEFIDKYGSFQHVKIGHSVAIYGKSVLEEFQKRNLKVIVDLKFVDIPSTVARSIKAWDHECVEGFTVHSACGIDSIRAALESTDKLIFVVLKLTSLTGDLAEYLDLIKSLRILGCSFVLPGKWAVQLRKQIPGKILVPGVRIKRGADDQKDVVHLSEIMNVADYAVLGREIYKSPDPAKAMDEVRRMLNA</sequence>
<dbReference type="AlphaFoldDB" id="F7YWH4"/>
<comment type="catalytic activity">
    <reaction evidence="8 11">
        <text>orotidine 5'-phosphate + H(+) = UMP + CO2</text>
        <dbReference type="Rhea" id="RHEA:11596"/>
        <dbReference type="ChEBI" id="CHEBI:15378"/>
        <dbReference type="ChEBI" id="CHEBI:16526"/>
        <dbReference type="ChEBI" id="CHEBI:57538"/>
        <dbReference type="ChEBI" id="CHEBI:57865"/>
        <dbReference type="EC" id="4.1.1.23"/>
    </reaction>
</comment>
<comment type="similarity">
    <text evidence="11">Belongs to the OMP decarboxylase family.</text>
</comment>
<feature type="binding site" evidence="10">
    <location>
        <position position="180"/>
    </location>
    <ligand>
        <name>substrate</name>
    </ligand>
</feature>
<dbReference type="InterPro" id="IPR018089">
    <property type="entry name" value="OMPdecase_AS"/>
</dbReference>
<evidence type="ECO:0000256" key="8">
    <source>
        <dbReference type="ARBA" id="ARBA00049157"/>
    </source>
</evidence>
<feature type="binding site" evidence="10">
    <location>
        <position position="161"/>
    </location>
    <ligand>
        <name>substrate</name>
    </ligand>
</feature>
<dbReference type="EC" id="4.1.1.23" evidence="3 11"/>
<evidence type="ECO:0000256" key="3">
    <source>
        <dbReference type="ARBA" id="ARBA00012321"/>
    </source>
</evidence>
<dbReference type="PATRIC" id="fig|688269.3.peg.1971"/>
<dbReference type="SMART" id="SM00934">
    <property type="entry name" value="OMPdecase"/>
    <property type="match status" value="1"/>
</dbReference>
<dbReference type="Gene3D" id="3.20.20.70">
    <property type="entry name" value="Aldolase class I"/>
    <property type="match status" value="1"/>
</dbReference>
<dbReference type="NCBIfam" id="TIGR01740">
    <property type="entry name" value="pyrF"/>
    <property type="match status" value="1"/>
</dbReference>
<dbReference type="Pfam" id="PF00215">
    <property type="entry name" value="OMPdecase"/>
    <property type="match status" value="1"/>
</dbReference>
<evidence type="ECO:0000256" key="7">
    <source>
        <dbReference type="ARBA" id="ARBA00023239"/>
    </source>
</evidence>